<evidence type="ECO:0000313" key="3">
    <source>
        <dbReference type="Proteomes" id="UP000367750"/>
    </source>
</evidence>
<protein>
    <recommendedName>
        <fullName evidence="4">DUF4352 domain-containing protein</fullName>
    </recommendedName>
</protein>
<dbReference type="AlphaFoldDB" id="A0A5J5G9Z9"/>
<dbReference type="EMBL" id="VYKK01000012">
    <property type="protein sequence ID" value="KAA9004936.1"/>
    <property type="molecule type" value="Genomic_DNA"/>
</dbReference>
<dbReference type="RefSeq" id="WP_150458088.1">
    <property type="nucleotide sequence ID" value="NZ_VYKK01000012.1"/>
</dbReference>
<accession>A0A5J5G9Z9</accession>
<dbReference type="OrthoDB" id="2617616at2"/>
<feature type="signal peptide" evidence="1">
    <location>
        <begin position="1"/>
        <end position="25"/>
    </location>
</feature>
<evidence type="ECO:0000256" key="1">
    <source>
        <dbReference type="SAM" id="SignalP"/>
    </source>
</evidence>
<name>A0A5J5G9Z9_9BACL</name>
<proteinExistence type="predicted"/>
<reference evidence="2 3" key="1">
    <citation type="submission" date="2019-09" db="EMBL/GenBank/DDBJ databases">
        <title>Bacillus ochoae sp. nov., Paenibacillus whitsoniae sp. nov., Paenibacillus spiritus sp. nov. Isolated from the Mars Exploration Rover during spacecraft assembly.</title>
        <authorList>
            <person name="Seuylemezian A."/>
            <person name="Vaishampayan P."/>
        </authorList>
    </citation>
    <scope>NUCLEOTIDE SEQUENCE [LARGE SCALE GENOMIC DNA]</scope>
    <source>
        <strain evidence="2 3">MER_111</strain>
    </source>
</reference>
<gene>
    <name evidence="2" type="ORF">F4V43_09960</name>
</gene>
<keyword evidence="1" id="KW-0732">Signal</keyword>
<organism evidence="2 3">
    <name type="scientific">Paenibacillus spiritus</name>
    <dbReference type="NCBI Taxonomy" id="2496557"/>
    <lineage>
        <taxon>Bacteria</taxon>
        <taxon>Bacillati</taxon>
        <taxon>Bacillota</taxon>
        <taxon>Bacilli</taxon>
        <taxon>Bacillales</taxon>
        <taxon>Paenibacillaceae</taxon>
        <taxon>Paenibacillus</taxon>
    </lineage>
</organism>
<sequence>MKNVLTAALAAALIAAPFTASQATAAPVKLAATAASPAKAAAPVMLDNLSKYGLKKDVELPVTVTAGGLSYTLEKIMIYDYNSPAAVALREKYKFVDGNGMVTNPKYFIWTKITITNKSQKIVKRGVPDLLYKWRLFFADTKGEAYDATPQTMLKVKNSKEALRNFTLNPGESLTTYQAYLYKGKFEYFRISLNYGNYVSKYVANDPELAE</sequence>
<evidence type="ECO:0000313" key="2">
    <source>
        <dbReference type="EMBL" id="KAA9004936.1"/>
    </source>
</evidence>
<keyword evidence="3" id="KW-1185">Reference proteome</keyword>
<dbReference type="Proteomes" id="UP000367750">
    <property type="component" value="Unassembled WGS sequence"/>
</dbReference>
<comment type="caution">
    <text evidence="2">The sequence shown here is derived from an EMBL/GenBank/DDBJ whole genome shotgun (WGS) entry which is preliminary data.</text>
</comment>
<evidence type="ECO:0008006" key="4">
    <source>
        <dbReference type="Google" id="ProtNLM"/>
    </source>
</evidence>
<feature type="chain" id="PRO_5023893836" description="DUF4352 domain-containing protein" evidence="1">
    <location>
        <begin position="26"/>
        <end position="211"/>
    </location>
</feature>